<dbReference type="Proteomes" id="UP000046395">
    <property type="component" value="Unassembled WGS sequence"/>
</dbReference>
<organism evidence="2 3">
    <name type="scientific">Trichuris muris</name>
    <name type="common">Mouse whipworm</name>
    <dbReference type="NCBI Taxonomy" id="70415"/>
    <lineage>
        <taxon>Eukaryota</taxon>
        <taxon>Metazoa</taxon>
        <taxon>Ecdysozoa</taxon>
        <taxon>Nematoda</taxon>
        <taxon>Enoplea</taxon>
        <taxon>Dorylaimia</taxon>
        <taxon>Trichinellida</taxon>
        <taxon>Trichuridae</taxon>
        <taxon>Trichuris</taxon>
    </lineage>
</organism>
<dbReference type="STRING" id="70415.A0A5S6QN56"/>
<dbReference type="InterPro" id="IPR013083">
    <property type="entry name" value="Znf_RING/FYVE/PHD"/>
</dbReference>
<feature type="region of interest" description="Disordered" evidence="1">
    <location>
        <begin position="30"/>
        <end position="93"/>
    </location>
</feature>
<dbReference type="Gene3D" id="3.30.40.10">
    <property type="entry name" value="Zinc/RING finger domain, C3HC4 (zinc finger)"/>
    <property type="match status" value="1"/>
</dbReference>
<proteinExistence type="predicted"/>
<dbReference type="AlphaFoldDB" id="A0A5S6QN56"/>
<dbReference type="WBParaSite" id="TMUE_2000008645.1">
    <property type="protein sequence ID" value="TMUE_2000008645.1"/>
    <property type="gene ID" value="WBGene00287957"/>
</dbReference>
<name>A0A5S6QN56_TRIMR</name>
<accession>A0A5S6QN56</accession>
<protein>
    <submittedName>
        <fullName evidence="3">PHD-type domain-containing protein</fullName>
    </submittedName>
</protein>
<evidence type="ECO:0000256" key="1">
    <source>
        <dbReference type="SAM" id="MobiDB-lite"/>
    </source>
</evidence>
<sequence>MSNGNFIGFKLKGKVTIVDAAELAEKEQCVENGVKGVQNEQESDVDTSEPEGGVEVAGGKSTPPAKSGRSLKKRKYNKKREHDKKSGPFGDTDEADIAKIKEKYLKRYYKSQALKNQPKPRTTKEPAVIVRGNDLGSAEICNTTAYNRAMRTIQSLDARYFMKPSFLAEPISVPQICALCQEPAGYEGLGILCGPYYIRITTIYEAGLRFHVRCVATAPELEHDGHFITGIQEYLPTYWGQNCCICNCVGASICCSGCGQKYHFPCAYDSGSYDFENCVYTCDSCYHLKNVPQKC</sequence>
<evidence type="ECO:0000313" key="2">
    <source>
        <dbReference type="Proteomes" id="UP000046395"/>
    </source>
</evidence>
<reference evidence="3" key="1">
    <citation type="submission" date="2019-12" db="UniProtKB">
        <authorList>
            <consortium name="WormBaseParasite"/>
        </authorList>
    </citation>
    <scope>IDENTIFICATION</scope>
</reference>
<evidence type="ECO:0000313" key="3">
    <source>
        <dbReference type="WBParaSite" id="TMUE_2000008645.1"/>
    </source>
</evidence>
<keyword evidence="2" id="KW-1185">Reference proteome</keyword>
<feature type="compositionally biased region" description="Basic residues" evidence="1">
    <location>
        <begin position="69"/>
        <end position="82"/>
    </location>
</feature>